<dbReference type="InterPro" id="IPR011047">
    <property type="entry name" value="Quinoprotein_ADH-like_sf"/>
</dbReference>
<feature type="transmembrane region" description="Helical" evidence="1">
    <location>
        <begin position="65"/>
        <end position="88"/>
    </location>
</feature>
<dbReference type="RefSeq" id="WP_214057159.1">
    <property type="nucleotide sequence ID" value="NZ_BAAAHS010000165.1"/>
</dbReference>
<dbReference type="Proteomes" id="UP000679307">
    <property type="component" value="Chromosome"/>
</dbReference>
<name>A0ABX8EQW3_9ACTN</name>
<feature type="transmembrane region" description="Helical" evidence="1">
    <location>
        <begin position="37"/>
        <end position="53"/>
    </location>
</feature>
<accession>A0ABX8EQW3</accession>
<organism evidence="2 3">
    <name type="scientific">Nocardioides aquaticus</name>
    <dbReference type="NCBI Taxonomy" id="160826"/>
    <lineage>
        <taxon>Bacteria</taxon>
        <taxon>Bacillati</taxon>
        <taxon>Actinomycetota</taxon>
        <taxon>Actinomycetes</taxon>
        <taxon>Propionibacteriales</taxon>
        <taxon>Nocardioidaceae</taxon>
        <taxon>Nocardioides</taxon>
    </lineage>
</organism>
<dbReference type="SUPFAM" id="SSF50998">
    <property type="entry name" value="Quinoprotein alcohol dehydrogenase-like"/>
    <property type="match status" value="1"/>
</dbReference>
<evidence type="ECO:0000313" key="2">
    <source>
        <dbReference type="EMBL" id="QVT81857.1"/>
    </source>
</evidence>
<reference evidence="2 3" key="1">
    <citation type="submission" date="2021-05" db="EMBL/GenBank/DDBJ databases">
        <title>Complete genome of Nocardioides aquaticus KCTC 9944T isolated from meromictic and hypersaline Ekho Lake, Antarctica.</title>
        <authorList>
            <person name="Hwang K."/>
            <person name="Kim K.M."/>
            <person name="Choe H."/>
        </authorList>
    </citation>
    <scope>NUCLEOTIDE SEQUENCE [LARGE SCALE GENOMIC DNA]</scope>
    <source>
        <strain evidence="2 3">KCTC 9944</strain>
    </source>
</reference>
<gene>
    <name evidence="2" type="ORF">ENKNEFLB_04276</name>
</gene>
<dbReference type="EMBL" id="CP075371">
    <property type="protein sequence ID" value="QVT81857.1"/>
    <property type="molecule type" value="Genomic_DNA"/>
</dbReference>
<evidence type="ECO:0008006" key="4">
    <source>
        <dbReference type="Google" id="ProtNLM"/>
    </source>
</evidence>
<keyword evidence="1" id="KW-1133">Transmembrane helix</keyword>
<keyword evidence="1" id="KW-0812">Transmembrane</keyword>
<protein>
    <recommendedName>
        <fullName evidence="4">Pyrroloquinoline-quinone binding quinoprotein</fullName>
    </recommendedName>
</protein>
<sequence>MRLPGVPGPDGVAAVGRVLAVTAALAAWLLLVRVLGPVGLLLGVLLLVLPRVGPRVRAWLRPRALAWWQVALGAVVVVGALAAVLVLAPAGRLPLPPSTGTWVTPSYLGRAAVADPLPALAPGPPGPLGDSPEVDGAWFGGADCGELAALPTGWLVAVCAEGGEDDEPGGGTRVLRVLDPGTLRPLVSRELPPAPSGAPARCGRALAVTGDQVVVGTAAGALDVLATTDAAGEPDLTLAGSTDLRGELAEGECLVAVAPDATGLWWAGSAGRVGVVDPADGVASLRLPGTVANPVTAVDGTAYVVTTQVLAAVGRDPAGRLEVRWRSVYDAGTGVRTGQVSRGGGTAPVLLDGTDASGPLLALTDNADPRVQLRLVRAVDGSLVCQTALFDDEASAVEADPLPVDRAGVVVANAAGWTGPRSTLLGRAPAGGLARVDLVDGRCRTTWTSDVVSPSVRPAVSPVSGLVHAWAVRPSWWGVDAWYLTGLDARTGELRFAARAGTGPAYAGRRGGVLLGADAAATVATAGGLVRVVDRFPTLAED</sequence>
<keyword evidence="1" id="KW-0472">Membrane</keyword>
<evidence type="ECO:0000313" key="3">
    <source>
        <dbReference type="Proteomes" id="UP000679307"/>
    </source>
</evidence>
<keyword evidence="3" id="KW-1185">Reference proteome</keyword>
<evidence type="ECO:0000256" key="1">
    <source>
        <dbReference type="SAM" id="Phobius"/>
    </source>
</evidence>
<proteinExistence type="predicted"/>